<feature type="region of interest" description="Disordered" evidence="3">
    <location>
        <begin position="1"/>
        <end position="20"/>
    </location>
</feature>
<dbReference type="Pfam" id="PF08797">
    <property type="entry name" value="HIRAN"/>
    <property type="match status" value="1"/>
</dbReference>
<reference evidence="5" key="1">
    <citation type="submission" date="2020-03" db="EMBL/GenBank/DDBJ databases">
        <title>The deep terrestrial virosphere.</title>
        <authorList>
            <person name="Holmfeldt K."/>
            <person name="Nilsson E."/>
            <person name="Simone D."/>
            <person name="Lopez-Fernandez M."/>
            <person name="Wu X."/>
            <person name="de Brujin I."/>
            <person name="Lundin D."/>
            <person name="Andersson A."/>
            <person name="Bertilsson S."/>
            <person name="Dopson M."/>
        </authorList>
    </citation>
    <scope>NUCLEOTIDE SEQUENCE</scope>
    <source>
        <strain evidence="7">MM415A00105</strain>
        <strain evidence="5">TM448A00170</strain>
        <strain evidence="6">TM448B00479</strain>
    </source>
</reference>
<feature type="compositionally biased region" description="Basic and acidic residues" evidence="3">
    <location>
        <begin position="1"/>
        <end position="11"/>
    </location>
</feature>
<name>A0A6H1ZAK2_9ZZZZ</name>
<organism evidence="5">
    <name type="scientific">viral metagenome</name>
    <dbReference type="NCBI Taxonomy" id="1070528"/>
    <lineage>
        <taxon>unclassified sequences</taxon>
        <taxon>metagenomes</taxon>
        <taxon>organismal metagenomes</taxon>
    </lineage>
</organism>
<dbReference type="GO" id="GO:0016818">
    <property type="term" value="F:hydrolase activity, acting on acid anhydrides, in phosphorus-containing anhydrides"/>
    <property type="evidence" value="ECO:0007669"/>
    <property type="project" value="InterPro"/>
</dbReference>
<dbReference type="GO" id="GO:0003676">
    <property type="term" value="F:nucleic acid binding"/>
    <property type="evidence" value="ECO:0007669"/>
    <property type="project" value="InterPro"/>
</dbReference>
<evidence type="ECO:0000256" key="1">
    <source>
        <dbReference type="ARBA" id="ARBA00022723"/>
    </source>
</evidence>
<feature type="domain" description="HIRAN" evidence="4">
    <location>
        <begin position="23"/>
        <end position="120"/>
    </location>
</feature>
<protein>
    <submittedName>
        <fullName evidence="5">Putative HIRAN domain containing protein</fullName>
    </submittedName>
</protein>
<dbReference type="EMBL" id="MT144624">
    <property type="protein sequence ID" value="QJH95609.1"/>
    <property type="molecule type" value="Genomic_DNA"/>
</dbReference>
<dbReference type="GO" id="GO:0008270">
    <property type="term" value="F:zinc ion binding"/>
    <property type="evidence" value="ECO:0007669"/>
    <property type="project" value="InterPro"/>
</dbReference>
<evidence type="ECO:0000259" key="4">
    <source>
        <dbReference type="SMART" id="SM00910"/>
    </source>
</evidence>
<dbReference type="Gene3D" id="3.30.70.2330">
    <property type="match status" value="1"/>
</dbReference>
<proteinExistence type="predicted"/>
<dbReference type="EMBL" id="MT145188">
    <property type="protein sequence ID" value="QJI04650.1"/>
    <property type="molecule type" value="Genomic_DNA"/>
</dbReference>
<evidence type="ECO:0000313" key="5">
    <source>
        <dbReference type="EMBL" id="QJA44933.1"/>
    </source>
</evidence>
<dbReference type="SMART" id="SM00910">
    <property type="entry name" value="HIRAN"/>
    <property type="match status" value="1"/>
</dbReference>
<evidence type="ECO:0000256" key="3">
    <source>
        <dbReference type="SAM" id="MobiDB-lite"/>
    </source>
</evidence>
<gene>
    <name evidence="7" type="ORF">MM415A00105_0042</name>
    <name evidence="5" type="ORF">TM448A00170_0024</name>
    <name evidence="6" type="ORF">TM448B00479_0018</name>
</gene>
<dbReference type="AlphaFoldDB" id="A0A6H1ZAK2"/>
<keyword evidence="1" id="KW-0479">Metal-binding</keyword>
<sequence>MNMDKLEYKDLESEEDDKEKEPFHEFFVAGVKFHKLHMCLNEVKVGECLMMAAEPSNKYDPNAVRLEYASFHLGEEVMVGYVPAKISASVSAAMMISDLKAEVIEVNPSAKTWEQLKVAIKEA</sequence>
<evidence type="ECO:0000256" key="2">
    <source>
        <dbReference type="ARBA" id="ARBA00022801"/>
    </source>
</evidence>
<evidence type="ECO:0000313" key="7">
    <source>
        <dbReference type="EMBL" id="QJI04650.1"/>
    </source>
</evidence>
<evidence type="ECO:0000313" key="6">
    <source>
        <dbReference type="EMBL" id="QJH95609.1"/>
    </source>
</evidence>
<dbReference type="EMBL" id="MT143983">
    <property type="protein sequence ID" value="QJA44933.1"/>
    <property type="molecule type" value="Genomic_DNA"/>
</dbReference>
<accession>A0A6H1ZAK2</accession>
<dbReference type="InterPro" id="IPR014905">
    <property type="entry name" value="HIRAN"/>
</dbReference>
<keyword evidence="2" id="KW-0378">Hydrolase</keyword>